<evidence type="ECO:0000313" key="1">
    <source>
        <dbReference type="EMBL" id="MFB9884902.1"/>
    </source>
</evidence>
<sequence length="91" mass="10086">MLHLIPLSPWQQDLQAILHRCQAGDALVFLQDGSYVLQQHPLPTDATGISLYVLSEDAQARGLNVQPPFQALDYDGLVDLTAAHSQSLTWY</sequence>
<reference evidence="1 2" key="1">
    <citation type="submission" date="2024-09" db="EMBL/GenBank/DDBJ databases">
        <authorList>
            <person name="Sun Q."/>
            <person name="Mori K."/>
        </authorList>
    </citation>
    <scope>NUCLEOTIDE SEQUENCE [LARGE SCALE GENOMIC DNA]</scope>
    <source>
        <strain evidence="1 2">ATCC 51285</strain>
    </source>
</reference>
<accession>A0ABV5Z6K2</accession>
<dbReference type="PANTHER" id="PTHR37526">
    <property type="entry name" value="PROTEIN TUSB"/>
    <property type="match status" value="1"/>
</dbReference>
<dbReference type="SUPFAM" id="SSF75169">
    <property type="entry name" value="DsrEFH-like"/>
    <property type="match status" value="1"/>
</dbReference>
<dbReference type="Gene3D" id="3.40.1260.10">
    <property type="entry name" value="DsrEFH-like"/>
    <property type="match status" value="1"/>
</dbReference>
<evidence type="ECO:0000313" key="2">
    <source>
        <dbReference type="Proteomes" id="UP001589628"/>
    </source>
</evidence>
<dbReference type="InterPro" id="IPR007215">
    <property type="entry name" value="Sulphur_relay_TusB/DsrH"/>
</dbReference>
<name>A0ABV5Z6K2_9GAMM</name>
<dbReference type="PANTHER" id="PTHR37526:SF1">
    <property type="entry name" value="PROTEIN TUSB"/>
    <property type="match status" value="1"/>
</dbReference>
<gene>
    <name evidence="1" type="primary">tusB</name>
    <name evidence="1" type="ORF">ACFFLH_00540</name>
</gene>
<comment type="caution">
    <text evidence="1">The sequence shown here is derived from an EMBL/GenBank/DDBJ whole genome shotgun (WGS) entry which is preliminary data.</text>
</comment>
<dbReference type="NCBIfam" id="TIGR03011">
    <property type="entry name" value="sulf_tusB_dsrH"/>
    <property type="match status" value="1"/>
</dbReference>
<protein>
    <submittedName>
        <fullName evidence="1">Sulfurtransferase complex subunit TusB</fullName>
    </submittedName>
</protein>
<dbReference type="EMBL" id="JBHLZN010000001">
    <property type="protein sequence ID" value="MFB9884902.1"/>
    <property type="molecule type" value="Genomic_DNA"/>
</dbReference>
<dbReference type="InterPro" id="IPR027396">
    <property type="entry name" value="DsrEFH-like"/>
</dbReference>
<dbReference type="RefSeq" id="WP_027313463.1">
    <property type="nucleotide sequence ID" value="NZ_JAUESS010000002.1"/>
</dbReference>
<proteinExistence type="predicted"/>
<organism evidence="1 2">
    <name type="scientific">Balneatrix alpica</name>
    <dbReference type="NCBI Taxonomy" id="75684"/>
    <lineage>
        <taxon>Bacteria</taxon>
        <taxon>Pseudomonadati</taxon>
        <taxon>Pseudomonadota</taxon>
        <taxon>Gammaproteobacteria</taxon>
        <taxon>Oceanospirillales</taxon>
        <taxon>Balneatrichaceae</taxon>
        <taxon>Balneatrix</taxon>
    </lineage>
</organism>
<dbReference type="Pfam" id="PF04077">
    <property type="entry name" value="DsrH"/>
    <property type="match status" value="1"/>
</dbReference>
<keyword evidence="2" id="KW-1185">Reference proteome</keyword>
<dbReference type="Proteomes" id="UP001589628">
    <property type="component" value="Unassembled WGS sequence"/>
</dbReference>